<name>A0A917JFI0_9ENTE</name>
<dbReference type="AlphaFoldDB" id="A0A917JFI0"/>
<dbReference type="EMBL" id="BMDT01000009">
    <property type="protein sequence ID" value="GGI66308.1"/>
    <property type="molecule type" value="Genomic_DNA"/>
</dbReference>
<gene>
    <name evidence="2" type="ORF">GCM10011482_19620</name>
</gene>
<accession>A0A917JFI0</accession>
<dbReference type="InterPro" id="IPR005754">
    <property type="entry name" value="Sortase"/>
</dbReference>
<dbReference type="InterPro" id="IPR023365">
    <property type="entry name" value="Sortase_dom-sf"/>
</dbReference>
<protein>
    <recommendedName>
        <fullName evidence="4">Sortase</fullName>
    </recommendedName>
</protein>
<evidence type="ECO:0008006" key="4">
    <source>
        <dbReference type="Google" id="ProtNLM"/>
    </source>
</evidence>
<dbReference type="Gene3D" id="2.40.260.10">
    <property type="entry name" value="Sortase"/>
    <property type="match status" value="1"/>
</dbReference>
<reference evidence="2" key="1">
    <citation type="journal article" date="2014" name="Int. J. Syst. Evol. Microbiol.">
        <title>Complete genome sequence of Corynebacterium casei LMG S-19264T (=DSM 44701T), isolated from a smear-ripened cheese.</title>
        <authorList>
            <consortium name="US DOE Joint Genome Institute (JGI-PGF)"/>
            <person name="Walter F."/>
            <person name="Albersmeier A."/>
            <person name="Kalinowski J."/>
            <person name="Ruckert C."/>
        </authorList>
    </citation>
    <scope>NUCLEOTIDE SEQUENCE</scope>
    <source>
        <strain evidence="2">CCM 8433</strain>
    </source>
</reference>
<dbReference type="Pfam" id="PF04203">
    <property type="entry name" value="Sortase"/>
    <property type="match status" value="1"/>
</dbReference>
<dbReference type="SUPFAM" id="SSF63817">
    <property type="entry name" value="Sortase"/>
    <property type="match status" value="1"/>
</dbReference>
<reference evidence="2" key="2">
    <citation type="submission" date="2020-09" db="EMBL/GenBank/DDBJ databases">
        <authorList>
            <person name="Sun Q."/>
            <person name="Sedlacek I."/>
        </authorList>
    </citation>
    <scope>NUCLEOTIDE SEQUENCE</scope>
    <source>
        <strain evidence="2">CCM 8433</strain>
    </source>
</reference>
<comment type="caution">
    <text evidence="2">The sequence shown here is derived from an EMBL/GenBank/DDBJ whole genome shotgun (WGS) entry which is preliminary data.</text>
</comment>
<dbReference type="Proteomes" id="UP000622610">
    <property type="component" value="Unassembled WGS sequence"/>
</dbReference>
<dbReference type="GO" id="GO:0016787">
    <property type="term" value="F:hydrolase activity"/>
    <property type="evidence" value="ECO:0007669"/>
    <property type="project" value="UniProtKB-KW"/>
</dbReference>
<sequence length="210" mass="22936">MKKKVRLLVVSIVLGLSLLFVSSVSGVNDEMIFEHAVAQKTLPETKSKLKIVLKKKAAKPKPKVAVKAKAKPKPKAKAKPKAVKKNEITFSGKTIPLVNSQGAAAAPKGNKAGYWRGNGKVNDKKTTHIIGHNPGSFAGMFKLKKGSIIKVVDSDGKTRNYKVYSILTVNDNVYGKNGKDYWSTIFNQKGEAISLQTCINDYWNLIVLAK</sequence>
<keyword evidence="1" id="KW-0378">Hydrolase</keyword>
<evidence type="ECO:0000256" key="1">
    <source>
        <dbReference type="ARBA" id="ARBA00022801"/>
    </source>
</evidence>
<evidence type="ECO:0000313" key="2">
    <source>
        <dbReference type="EMBL" id="GGI66308.1"/>
    </source>
</evidence>
<evidence type="ECO:0000313" key="3">
    <source>
        <dbReference type="Proteomes" id="UP000622610"/>
    </source>
</evidence>
<proteinExistence type="predicted"/>
<organism evidence="2 3">
    <name type="scientific">Enterococcus alcedinis</name>
    <dbReference type="NCBI Taxonomy" id="1274384"/>
    <lineage>
        <taxon>Bacteria</taxon>
        <taxon>Bacillati</taxon>
        <taxon>Bacillota</taxon>
        <taxon>Bacilli</taxon>
        <taxon>Lactobacillales</taxon>
        <taxon>Enterococcaceae</taxon>
        <taxon>Enterococcus</taxon>
    </lineage>
</organism>
<keyword evidence="3" id="KW-1185">Reference proteome</keyword>
<dbReference type="RefSeq" id="WP_188368137.1">
    <property type="nucleotide sequence ID" value="NZ_BMDT01000009.1"/>
</dbReference>